<reference evidence="2 3" key="2">
    <citation type="submission" date="2018-11" db="EMBL/GenBank/DDBJ databases">
        <authorList>
            <consortium name="Pathogen Informatics"/>
        </authorList>
    </citation>
    <scope>NUCLEOTIDE SEQUENCE [LARGE SCALE GENOMIC DNA]</scope>
</reference>
<name>A0A0R3TYP6_RODNA</name>
<evidence type="ECO:0000256" key="1">
    <source>
        <dbReference type="SAM" id="MobiDB-lite"/>
    </source>
</evidence>
<gene>
    <name evidence="2" type="ORF">HNAJ_LOCUS12969</name>
</gene>
<dbReference type="AlphaFoldDB" id="A0A0R3TYP6"/>
<accession>A0A0R3TYP6</accession>
<evidence type="ECO:0000313" key="3">
    <source>
        <dbReference type="Proteomes" id="UP000278807"/>
    </source>
</evidence>
<dbReference type="Proteomes" id="UP000278807">
    <property type="component" value="Unassembled WGS sequence"/>
</dbReference>
<dbReference type="OrthoDB" id="10064338at2759"/>
<organism evidence="4">
    <name type="scientific">Rodentolepis nana</name>
    <name type="common">Dwarf tapeworm</name>
    <name type="synonym">Hymenolepis nana</name>
    <dbReference type="NCBI Taxonomy" id="102285"/>
    <lineage>
        <taxon>Eukaryota</taxon>
        <taxon>Metazoa</taxon>
        <taxon>Spiralia</taxon>
        <taxon>Lophotrochozoa</taxon>
        <taxon>Platyhelminthes</taxon>
        <taxon>Cestoda</taxon>
        <taxon>Eucestoda</taxon>
        <taxon>Cyclophyllidea</taxon>
        <taxon>Hymenolepididae</taxon>
        <taxon>Rodentolepis</taxon>
    </lineage>
</organism>
<protein>
    <submittedName>
        <fullName evidence="2 4">Uncharacterized protein</fullName>
    </submittedName>
</protein>
<proteinExistence type="predicted"/>
<reference evidence="4" key="1">
    <citation type="submission" date="2017-02" db="UniProtKB">
        <authorList>
            <consortium name="WormBaseParasite"/>
        </authorList>
    </citation>
    <scope>IDENTIFICATION</scope>
</reference>
<keyword evidence="3" id="KW-1185">Reference proteome</keyword>
<evidence type="ECO:0000313" key="2">
    <source>
        <dbReference type="EMBL" id="VDO14583.1"/>
    </source>
</evidence>
<sequence>MFRATHAELKSREKEIETSNEGIFKELDSLYPQNNFESFYERHGVIVSDGVMESAGDGVGNELMKSGELALIMASVQRRGTQSNSNSLQMLGVFDLSHDVTKRPGEDGVKVPSKSLENEEAKKTKEELAVLEIEENDGVVVVKPELVEVKKEEDSASGNGTPKWRRGRLAKKHPLDAFHTLLVE</sequence>
<dbReference type="EMBL" id="UZAE01014835">
    <property type="protein sequence ID" value="VDO14583.1"/>
    <property type="molecule type" value="Genomic_DNA"/>
</dbReference>
<evidence type="ECO:0000313" key="4">
    <source>
        <dbReference type="WBParaSite" id="HNAJ_0001299501-mRNA-1"/>
    </source>
</evidence>
<dbReference type="WBParaSite" id="HNAJ_0001299501-mRNA-1">
    <property type="protein sequence ID" value="HNAJ_0001299501-mRNA-1"/>
    <property type="gene ID" value="HNAJ_0001299501"/>
</dbReference>
<feature type="region of interest" description="Disordered" evidence="1">
    <location>
        <begin position="150"/>
        <end position="170"/>
    </location>
</feature>